<dbReference type="InterPro" id="IPR013738">
    <property type="entry name" value="Beta_galactosidase_Trimer"/>
</dbReference>
<comment type="similarity">
    <text evidence="2 6">Belongs to the glycosyl hydrolase 42 family.</text>
</comment>
<feature type="binding site" evidence="8">
    <location>
        <position position="311"/>
    </location>
    <ligand>
        <name>substrate</name>
    </ligand>
</feature>
<dbReference type="EMBL" id="MCGH01000004">
    <property type="protein sequence ID" value="ODM02297.1"/>
    <property type="molecule type" value="Genomic_DNA"/>
</dbReference>
<feature type="active site" description="Nucleophile" evidence="7">
    <location>
        <position position="303"/>
    </location>
</feature>
<dbReference type="GO" id="GO:0006012">
    <property type="term" value="P:galactose metabolic process"/>
    <property type="evidence" value="ECO:0007669"/>
    <property type="project" value="InterPro"/>
</dbReference>
<evidence type="ECO:0000259" key="12">
    <source>
        <dbReference type="Pfam" id="PF08533"/>
    </source>
</evidence>
<dbReference type="InterPro" id="IPR013739">
    <property type="entry name" value="Beta_galactosidase_C"/>
</dbReference>
<accession>A0A1E3A1C5</accession>
<dbReference type="Pfam" id="PF08532">
    <property type="entry name" value="Glyco_hydro_42M"/>
    <property type="match status" value="1"/>
</dbReference>
<evidence type="ECO:0000259" key="10">
    <source>
        <dbReference type="Pfam" id="PF02449"/>
    </source>
</evidence>
<dbReference type="GO" id="GO:0004565">
    <property type="term" value="F:beta-galactosidase activity"/>
    <property type="evidence" value="ECO:0007669"/>
    <property type="project" value="UniProtKB-EC"/>
</dbReference>
<reference evidence="13 14" key="1">
    <citation type="submission" date="2016-07" db="EMBL/GenBank/DDBJ databases">
        <title>Characterization of isolates of Eisenbergiella tayi derived from blood cultures, using whole genome sequencing.</title>
        <authorList>
            <person name="Burdz T."/>
            <person name="Wiebe D."/>
            <person name="Huynh C."/>
            <person name="Bernard K."/>
        </authorList>
    </citation>
    <scope>NUCLEOTIDE SEQUENCE [LARGE SCALE GENOMIC DNA]</scope>
    <source>
        <strain evidence="13 14">NML 110608</strain>
    </source>
</reference>
<dbReference type="PANTHER" id="PTHR36447">
    <property type="entry name" value="BETA-GALACTOSIDASE GANA"/>
    <property type="match status" value="1"/>
</dbReference>
<feature type="binding site" evidence="8">
    <location>
        <position position="107"/>
    </location>
    <ligand>
        <name>substrate</name>
    </ligand>
</feature>
<dbReference type="InterPro" id="IPR013780">
    <property type="entry name" value="Glyco_hydro_b"/>
</dbReference>
<dbReference type="Gene3D" id="3.20.20.80">
    <property type="entry name" value="Glycosidases"/>
    <property type="match status" value="1"/>
</dbReference>
<dbReference type="SUPFAM" id="SSF52317">
    <property type="entry name" value="Class I glutamine amidotransferase-like"/>
    <property type="match status" value="1"/>
</dbReference>
<evidence type="ECO:0000313" key="14">
    <source>
        <dbReference type="Proteomes" id="UP000094067"/>
    </source>
</evidence>
<dbReference type="Proteomes" id="UP000094067">
    <property type="component" value="Unassembled WGS sequence"/>
</dbReference>
<dbReference type="InterPro" id="IPR017853">
    <property type="entry name" value="GH"/>
</dbReference>
<dbReference type="Pfam" id="PF02449">
    <property type="entry name" value="Glyco_hydro_42"/>
    <property type="match status" value="1"/>
</dbReference>
<evidence type="ECO:0000256" key="2">
    <source>
        <dbReference type="ARBA" id="ARBA00005940"/>
    </source>
</evidence>
<gene>
    <name evidence="13" type="primary">bgaP_3</name>
    <name evidence="13" type="ORF">BEI61_05458</name>
</gene>
<dbReference type="GO" id="GO:0009341">
    <property type="term" value="C:beta-galactosidase complex"/>
    <property type="evidence" value="ECO:0007669"/>
    <property type="project" value="InterPro"/>
</dbReference>
<keyword evidence="9" id="KW-0862">Zinc</keyword>
<feature type="binding site" evidence="9">
    <location>
        <position position="156"/>
    </location>
    <ligand>
        <name>Zn(2+)</name>
        <dbReference type="ChEBI" id="CHEBI:29105"/>
    </ligand>
</feature>
<organism evidence="13 14">
    <name type="scientific">Eisenbergiella tayi</name>
    <dbReference type="NCBI Taxonomy" id="1432052"/>
    <lineage>
        <taxon>Bacteria</taxon>
        <taxon>Bacillati</taxon>
        <taxon>Bacillota</taxon>
        <taxon>Clostridia</taxon>
        <taxon>Lachnospirales</taxon>
        <taxon>Lachnospiraceae</taxon>
        <taxon>Eisenbergiella</taxon>
    </lineage>
</organism>
<dbReference type="Gene3D" id="3.40.50.880">
    <property type="match status" value="1"/>
</dbReference>
<comment type="caution">
    <text evidence="13">The sequence shown here is derived from an EMBL/GenBank/DDBJ whole genome shotgun (WGS) entry which is preliminary data.</text>
</comment>
<dbReference type="RefSeq" id="WP_069154847.1">
    <property type="nucleotide sequence ID" value="NZ_MCGH01000004.1"/>
</dbReference>
<dbReference type="SUPFAM" id="SSF51445">
    <property type="entry name" value="(Trans)glycosidases"/>
    <property type="match status" value="1"/>
</dbReference>
<name>A0A1E3A1C5_9FIRM</name>
<dbReference type="PANTHER" id="PTHR36447:SF1">
    <property type="entry name" value="BETA-GALACTOSIDASE GANA"/>
    <property type="match status" value="1"/>
</dbReference>
<keyword evidence="5 6" id="KW-0326">Glycosidase</keyword>
<evidence type="ECO:0000256" key="9">
    <source>
        <dbReference type="PIRSR" id="PIRSR001084-3"/>
    </source>
</evidence>
<evidence type="ECO:0000256" key="5">
    <source>
        <dbReference type="ARBA" id="ARBA00023295"/>
    </source>
</evidence>
<dbReference type="EC" id="3.2.1.23" evidence="3 6"/>
<evidence type="ECO:0000256" key="4">
    <source>
        <dbReference type="ARBA" id="ARBA00022801"/>
    </source>
</evidence>
<feature type="binding site" evidence="9">
    <location>
        <position position="111"/>
    </location>
    <ligand>
        <name>Zn(2+)</name>
        <dbReference type="ChEBI" id="CHEBI:29105"/>
    </ligand>
</feature>
<feature type="active site" description="Proton donor" evidence="7">
    <location>
        <position position="146"/>
    </location>
</feature>
<protein>
    <recommendedName>
        <fullName evidence="3 6">Beta-galactosidase</fullName>
        <shortName evidence="6">Beta-gal</shortName>
        <ecNumber evidence="3 6">3.2.1.23</ecNumber>
    </recommendedName>
</protein>
<feature type="binding site" evidence="9">
    <location>
        <position position="151"/>
    </location>
    <ligand>
        <name>Zn(2+)</name>
        <dbReference type="ChEBI" id="CHEBI:29105"/>
    </ligand>
</feature>
<dbReference type="PATRIC" id="fig|1432052.4.peg.6069"/>
<keyword evidence="4 6" id="KW-0378">Hydrolase</keyword>
<feature type="domain" description="Beta-galactosidase C-terminal" evidence="12">
    <location>
        <begin position="606"/>
        <end position="655"/>
    </location>
</feature>
<feature type="binding site" evidence="8">
    <location>
        <position position="145"/>
    </location>
    <ligand>
        <name>substrate</name>
    </ligand>
</feature>
<keyword evidence="9" id="KW-0479">Metal-binding</keyword>
<dbReference type="InterPro" id="IPR003476">
    <property type="entry name" value="Glyco_hydro_42"/>
</dbReference>
<proteinExistence type="inferred from homology"/>
<feature type="domain" description="Glycoside hydrolase family 42 N-terminal" evidence="10">
    <location>
        <begin position="10"/>
        <end position="382"/>
    </location>
</feature>
<evidence type="ECO:0000256" key="3">
    <source>
        <dbReference type="ARBA" id="ARBA00012756"/>
    </source>
</evidence>
<evidence type="ECO:0000256" key="1">
    <source>
        <dbReference type="ARBA" id="ARBA00001412"/>
    </source>
</evidence>
<feature type="binding site" evidence="9">
    <location>
        <position position="153"/>
    </location>
    <ligand>
        <name>Zn(2+)</name>
        <dbReference type="ChEBI" id="CHEBI:29105"/>
    </ligand>
</feature>
<feature type="domain" description="Beta-galactosidase trimerisation" evidence="11">
    <location>
        <begin position="394"/>
        <end position="597"/>
    </location>
</feature>
<evidence type="ECO:0000256" key="8">
    <source>
        <dbReference type="PIRSR" id="PIRSR001084-2"/>
    </source>
</evidence>
<dbReference type="Pfam" id="PF08533">
    <property type="entry name" value="Glyco_hydro_42C"/>
    <property type="match status" value="1"/>
</dbReference>
<dbReference type="InterPro" id="IPR029062">
    <property type="entry name" value="Class_I_gatase-like"/>
</dbReference>
<dbReference type="PIRSF" id="PIRSF001084">
    <property type="entry name" value="B-galactosidase"/>
    <property type="match status" value="1"/>
</dbReference>
<dbReference type="Gene3D" id="2.60.40.1180">
    <property type="entry name" value="Golgi alpha-mannosidase II"/>
    <property type="match status" value="1"/>
</dbReference>
<evidence type="ECO:0000259" key="11">
    <source>
        <dbReference type="Pfam" id="PF08532"/>
    </source>
</evidence>
<evidence type="ECO:0000256" key="6">
    <source>
        <dbReference type="PIRNR" id="PIRNR001084"/>
    </source>
</evidence>
<dbReference type="GO" id="GO:0046872">
    <property type="term" value="F:metal ion binding"/>
    <property type="evidence" value="ECO:0007669"/>
    <property type="project" value="UniProtKB-KW"/>
</dbReference>
<dbReference type="AlphaFoldDB" id="A0A1E3A1C5"/>
<evidence type="ECO:0000313" key="13">
    <source>
        <dbReference type="EMBL" id="ODM02297.1"/>
    </source>
</evidence>
<comment type="catalytic activity">
    <reaction evidence="1 6">
        <text>Hydrolysis of terminal non-reducing beta-D-galactose residues in beta-D-galactosides.</text>
        <dbReference type="EC" id="3.2.1.23"/>
    </reaction>
</comment>
<sequence length="668" mass="76655">MVKKMLYGGDYNPEQWDEAVWEEDMRMFRLAGIDCVTLNVFSWAALQSDEVTYHFERLDKIMELVRKNNLKVVMATSTAAHPAWMAKKYPEVLRTEFNGMKRKFGSRHNSCPNSPVYQKYSVALARKLAERYGTYDNIVTWHISNEYGGECYCENCEKAFRVWLKEKYGSIEALNKAWNTSFWGHTFYDWDEIVVPNLQSEHFAQNRTTFQGISLDYRRFNSDSILHNYLGEYEAVKAVTPHIPVTTNLMGFYKALDYQKWAGYMDVVSWDNYPDPTDPPALVAMRHDLMRGLKQGAPFMLMEQTPSVTNWQSYNLLKRPGDMRLISYQAVAHGADTVMFFQMRRSIGACEKFHGAVIDHVGTENTRVFREVSQLGEELKQLGDTTLDSRTPSKAAMLVDWDNWWALEYSAGPSCDLKYMDELANYYTALYDNNISVDIISAQDPLDDYKVVIAPVMYMTKPGADEKIRKFVSEGGTFVTTFLSGLVDEHDLVITGGYPGKLRDILGIWVEETDALPSYMKNSFSWNEKSYDCGLICDIMHMENAQALASYDKDFYEGTPVLSRNEFGKGHAYYVATRAGQDFYADFLKKVLEEQGVEPVFKPCKGVEITLRRKEETNFLFFLNHNPQETVLIAEKPGTDLLTGKEYRPGDEIVLQTKGVVLFQEQNA</sequence>
<dbReference type="InterPro" id="IPR013529">
    <property type="entry name" value="Glyco_hydro_42_N"/>
</dbReference>
<dbReference type="CDD" id="cd03143">
    <property type="entry name" value="A4_beta-galactosidase_middle_domain"/>
    <property type="match status" value="1"/>
</dbReference>
<evidence type="ECO:0000256" key="7">
    <source>
        <dbReference type="PIRSR" id="PIRSR001084-1"/>
    </source>
</evidence>